<protein>
    <submittedName>
        <fullName evidence="1">Uncharacterized protein</fullName>
    </submittedName>
</protein>
<accession>A0A085M5M4</accession>
<name>A0A085M5M4_9BILA</name>
<organism evidence="1 2">
    <name type="scientific">Trichuris suis</name>
    <name type="common">pig whipworm</name>
    <dbReference type="NCBI Taxonomy" id="68888"/>
    <lineage>
        <taxon>Eukaryota</taxon>
        <taxon>Metazoa</taxon>
        <taxon>Ecdysozoa</taxon>
        <taxon>Nematoda</taxon>
        <taxon>Enoplea</taxon>
        <taxon>Dorylaimia</taxon>
        <taxon>Trichinellida</taxon>
        <taxon>Trichuridae</taxon>
        <taxon>Trichuris</taxon>
    </lineage>
</organism>
<dbReference type="EMBL" id="KL363226">
    <property type="protein sequence ID" value="KFD52520.1"/>
    <property type="molecule type" value="Genomic_DNA"/>
</dbReference>
<sequence>MEQNSDLLWMRSTSIGEVVVLSFGLPLSRCSRTLLRGRLCQCTVRRQFTMHHVGKYCNKLTKQSRHIHLLSGDAVAPMATGALHQTVKGRQPTKCRRRDRSDQQKIHRTFHCLSPATVAASPEEFFASESRPSHMAATILDTSPKLAFGF</sequence>
<keyword evidence="2" id="KW-1185">Reference proteome</keyword>
<reference evidence="1 2" key="1">
    <citation type="journal article" date="2014" name="Nat. Genet.">
        <title>Genome and transcriptome of the porcine whipworm Trichuris suis.</title>
        <authorList>
            <person name="Jex A.R."/>
            <person name="Nejsum P."/>
            <person name="Schwarz E.M."/>
            <person name="Hu L."/>
            <person name="Young N.D."/>
            <person name="Hall R.S."/>
            <person name="Korhonen P.K."/>
            <person name="Liao S."/>
            <person name="Thamsborg S."/>
            <person name="Xia J."/>
            <person name="Xu P."/>
            <person name="Wang S."/>
            <person name="Scheerlinck J.P."/>
            <person name="Hofmann A."/>
            <person name="Sternberg P.W."/>
            <person name="Wang J."/>
            <person name="Gasser R.B."/>
        </authorList>
    </citation>
    <scope>NUCLEOTIDE SEQUENCE [LARGE SCALE GENOMIC DNA]</scope>
    <source>
        <strain evidence="1">DCEP-RM93M</strain>
    </source>
</reference>
<proteinExistence type="predicted"/>
<evidence type="ECO:0000313" key="1">
    <source>
        <dbReference type="EMBL" id="KFD52520.1"/>
    </source>
</evidence>
<evidence type="ECO:0000313" key="2">
    <source>
        <dbReference type="Proteomes" id="UP000030764"/>
    </source>
</evidence>
<dbReference type="Proteomes" id="UP000030764">
    <property type="component" value="Unassembled WGS sequence"/>
</dbReference>
<gene>
    <name evidence="1" type="ORF">M513_06554</name>
</gene>
<dbReference type="AlphaFoldDB" id="A0A085M5M4"/>